<dbReference type="InterPro" id="IPR050614">
    <property type="entry name" value="Synaptic_Scaffolding_LAP-MAGUK"/>
</dbReference>
<feature type="region of interest" description="Disordered" evidence="3">
    <location>
        <begin position="1121"/>
        <end position="1145"/>
    </location>
</feature>
<feature type="region of interest" description="Disordered" evidence="3">
    <location>
        <begin position="1491"/>
        <end position="1613"/>
    </location>
</feature>
<feature type="region of interest" description="Disordered" evidence="3">
    <location>
        <begin position="1741"/>
        <end position="1760"/>
    </location>
</feature>
<dbReference type="PANTHER" id="PTHR23119:SF44">
    <property type="entry name" value="PROTEIN LAP4"/>
    <property type="match status" value="1"/>
</dbReference>
<feature type="domain" description="PDZ" evidence="4">
    <location>
        <begin position="947"/>
        <end position="1039"/>
    </location>
</feature>
<dbReference type="GO" id="GO:0098968">
    <property type="term" value="P:neurotransmitter receptor transport postsynaptic membrane to endosome"/>
    <property type="evidence" value="ECO:0007669"/>
    <property type="project" value="TreeGrafter"/>
</dbReference>
<organism evidence="6 7">
    <name type="scientific">Dermatophagoides farinae</name>
    <name type="common">American house dust mite</name>
    <dbReference type="NCBI Taxonomy" id="6954"/>
    <lineage>
        <taxon>Eukaryota</taxon>
        <taxon>Metazoa</taxon>
        <taxon>Ecdysozoa</taxon>
        <taxon>Arthropoda</taxon>
        <taxon>Chelicerata</taxon>
        <taxon>Arachnida</taxon>
        <taxon>Acari</taxon>
        <taxon>Acariformes</taxon>
        <taxon>Sarcoptiformes</taxon>
        <taxon>Astigmata</taxon>
        <taxon>Psoroptidia</taxon>
        <taxon>Analgoidea</taxon>
        <taxon>Pyroglyphidae</taxon>
        <taxon>Dermatophagoidinae</taxon>
        <taxon>Dermatophagoides</taxon>
    </lineage>
</organism>
<feature type="compositionally biased region" description="Low complexity" evidence="3">
    <location>
        <begin position="1131"/>
        <end position="1145"/>
    </location>
</feature>
<evidence type="ECO:0000259" key="4">
    <source>
        <dbReference type="PROSITE" id="PS50106"/>
    </source>
</evidence>
<evidence type="ECO:0000313" key="5">
    <source>
        <dbReference type="EMBL" id="KAH7636673.1"/>
    </source>
</evidence>
<feature type="compositionally biased region" description="Acidic residues" evidence="3">
    <location>
        <begin position="459"/>
        <end position="472"/>
    </location>
</feature>
<keyword evidence="1" id="KW-0433">Leucine-rich repeat</keyword>
<feature type="region of interest" description="Disordered" evidence="3">
    <location>
        <begin position="459"/>
        <end position="492"/>
    </location>
</feature>
<feature type="compositionally biased region" description="Low complexity" evidence="3">
    <location>
        <begin position="1579"/>
        <end position="1590"/>
    </location>
</feature>
<feature type="compositionally biased region" description="Polar residues" evidence="3">
    <location>
        <begin position="919"/>
        <end position="935"/>
    </location>
</feature>
<comment type="caution">
    <text evidence="6">The sequence shown here is derived from an EMBL/GenBank/DDBJ whole genome shotgun (WGS) entry which is preliminary data.</text>
</comment>
<dbReference type="SMART" id="SM00369">
    <property type="entry name" value="LRR_TYP"/>
    <property type="match status" value="14"/>
</dbReference>
<dbReference type="SMART" id="SM00365">
    <property type="entry name" value="LRR_SD22"/>
    <property type="match status" value="7"/>
</dbReference>
<feature type="compositionally biased region" description="Basic and acidic residues" evidence="3">
    <location>
        <begin position="1683"/>
        <end position="1697"/>
    </location>
</feature>
<feature type="compositionally biased region" description="Low complexity" evidence="3">
    <location>
        <begin position="1164"/>
        <end position="1177"/>
    </location>
</feature>
<dbReference type="Proteomes" id="UP000828236">
    <property type="component" value="Unassembled WGS sequence"/>
</dbReference>
<feature type="domain" description="PDZ" evidence="4">
    <location>
        <begin position="1270"/>
        <end position="1348"/>
    </location>
</feature>
<dbReference type="Pfam" id="PF23598">
    <property type="entry name" value="LRR_14"/>
    <property type="match status" value="1"/>
</dbReference>
<feature type="region of interest" description="Disordered" evidence="3">
    <location>
        <begin position="517"/>
        <end position="536"/>
    </location>
</feature>
<reference evidence="6" key="4">
    <citation type="journal article" date="2022" name="Res Sq">
        <title>Comparative Genomics Reveals Insights into the Divergent Evolution of Astigmatic Mites and Household Pest Adaptations.</title>
        <authorList>
            <person name="Xiong Q."/>
            <person name="Wan A.T.-Y."/>
            <person name="Liu X.-Y."/>
            <person name="Fung C.S.-H."/>
            <person name="Xiao X."/>
            <person name="Malainual N."/>
            <person name="Hou J."/>
            <person name="Wang L."/>
            <person name="Wang M."/>
            <person name="Yang K."/>
            <person name="Cui Y."/>
            <person name="Leung E."/>
            <person name="Nong W."/>
            <person name="Shin S.-K."/>
            <person name="Au S."/>
            <person name="Jeong K.Y."/>
            <person name="Chew F.T."/>
            <person name="Hui J."/>
            <person name="Leung T.F."/>
            <person name="Tungtrongchitr A."/>
            <person name="Zhong N."/>
            <person name="Liu Z."/>
            <person name="Tsui S."/>
        </authorList>
    </citation>
    <scope>NUCLEOTIDE SEQUENCE</scope>
    <source>
        <strain evidence="6">Derf</strain>
        <tissue evidence="6">Whole organism</tissue>
    </source>
</reference>
<reference evidence="5" key="3">
    <citation type="journal article" date="2021" name="World Allergy Organ. J.">
        <title>Chromosome-level assembly of Dermatophagoides farinae genome and transcriptome reveals two novel allergens Der f 37 and Der f 39.</title>
        <authorList>
            <person name="Chen J."/>
            <person name="Cai Z."/>
            <person name="Fan D."/>
            <person name="Hu J."/>
            <person name="Hou Y."/>
            <person name="He Y."/>
            <person name="Zhang Z."/>
            <person name="Zhao Z."/>
            <person name="Gao P."/>
            <person name="Hu W."/>
            <person name="Sun J."/>
            <person name="Li J."/>
            <person name="Ji K."/>
        </authorList>
    </citation>
    <scope>NUCLEOTIDE SEQUENCE</scope>
    <source>
        <strain evidence="5">JKM2019</strain>
    </source>
</reference>
<proteinExistence type="predicted"/>
<feature type="compositionally biased region" description="Acidic residues" evidence="3">
    <location>
        <begin position="1745"/>
        <end position="1756"/>
    </location>
</feature>
<dbReference type="GO" id="GO:0016323">
    <property type="term" value="C:basolateral plasma membrane"/>
    <property type="evidence" value="ECO:0007669"/>
    <property type="project" value="TreeGrafter"/>
</dbReference>
<reference evidence="5" key="2">
    <citation type="submission" date="2020-06" db="EMBL/GenBank/DDBJ databases">
        <authorList>
            <person name="Ji K."/>
            <person name="Li J."/>
        </authorList>
    </citation>
    <scope>NUCLEOTIDE SEQUENCE</scope>
    <source>
        <strain evidence="5">JKM2019</strain>
        <tissue evidence="5">Whole body</tissue>
    </source>
</reference>
<dbReference type="InterPro" id="IPR032675">
    <property type="entry name" value="LRR_dom_sf"/>
</dbReference>
<dbReference type="InterPro" id="IPR001611">
    <property type="entry name" value="Leu-rich_rpt"/>
</dbReference>
<dbReference type="InterPro" id="IPR003591">
    <property type="entry name" value="Leu-rich_rpt_typical-subtyp"/>
</dbReference>
<feature type="compositionally biased region" description="Low complexity" evidence="3">
    <location>
        <begin position="1653"/>
        <end position="1667"/>
    </location>
</feature>
<evidence type="ECO:0000256" key="3">
    <source>
        <dbReference type="SAM" id="MobiDB-lite"/>
    </source>
</evidence>
<evidence type="ECO:0000313" key="7">
    <source>
        <dbReference type="Proteomes" id="UP000790347"/>
    </source>
</evidence>
<dbReference type="EMBL" id="SDOV01000009">
    <property type="protein sequence ID" value="KAH7636673.1"/>
    <property type="molecule type" value="Genomic_DNA"/>
</dbReference>
<sequence>MFKCIPIFRGCNRQIEVIDKRHSSLPIVPEDIFRYARTLEELQLDANHIRTLPKGMFRLVKLRKLTLSDNEISQIPSEIGNLNQLEELNVSKNEIIEIPDSIRNLKNLQIADFSSNPVQILPMEFSQLHALKSLALNDISLQQLPNNFGSLQNLESLELRDNLIKKLPPTLSMLVNLERLDLGANDFSELPAMIGQLPNLQELWLDQNELSTLPKEIGRLKKLACLDVSDNRLEYLPEEISGCESLTDLHLSQNLLETLPDGIGQLSKLTIFKIDQNRLESLNPTIGGCSCLQELILTENKLTELPPTIGNLVMLTNFNVDRNFLREIPPQIGNLTRLGVLSFRENQITSIPPEIGQLKELRVLDISGNKIPFLPYSITALNLKALWLAENQSQPLLKFQTDVDENTGQKILTCFLLPQQDFKTDLQFDAFEENSLERVNSLNWDQPRHSSVKFDVDLDDEEGDDVIDDDSDPLISASGTSAEPNFVRHDTPHPRELKARHLKLFANRDNNATQQHQLETPNVEYENQKESSVDQNDELELPHRFKNHHQDTDNSSQSSVIIKDDDTNADEPIEPMEQKPVHSAATAAALSSSYFHNRAFQDFVDASGLDSTVADQTKEHVVHTDSNHTSTTQKVGRHVGFENDLNIVSNTQSFNSIDPHQYHHERQDDEDDDAPVEKLNTRLHRRDTPHHLKNKRVNTNSTKEEKEKIVNILSKTNVEKPQPPITIKPIIEIQNGPILANVTKELRLKLKKHGQSMGLSIAGGLGSSPYKGDDEGIFVSRVTENGPAEIAGLKVGDKILAVNDYDFSRIDHHDAVQRLKSAGEEFWLLVEREMITNHSISSPAVAPSTGINKVPPVPPVRTSVISKSTTNSNDSSTLAQQPLKSVLRPPLGDKKPSATSSVSSSQLPSTTAKPIPSKLNLNRHSSGDIGNTTNPLCQQQLGKEIIYTTLIRSDGGLGFSITSGKPGIKDDESNRPNDDGVYISRIFEGGPAESDGKLKVGDKILSINGISCDGLDHDQVIGIITGLERFVRLVVEREGVPVTEKNLPYQQYSTGLTYSSNSYMANRPSYTGSYRRPLLGSVSSLSHSNALDSGITGSAGTISTPSTPSFTHGSKPLSSIFNAKLPGLRGNTDSNPYSSSSTNRSINNRLNSALQTSAVKNITNHHSSNTSSSRSSSVPPPQNRPLTVARSSVSDDKESRSPIGDADGTLIANNMNNSVTETSLAAQFPPAPNDLGVFTEVLTKTTYTENTVTRVTNNNSNMSLPTIEEAVVIQKGDNGGLGLSIIGGSDHSCHPFGNNGREHGIYVSKVVADGAASQTAKLRIGDRILEVNDIDMSNATHAEAVQALTSNSNSQPNQVMLKIRHEPLPPGWKEFIIQKSPNEKLGMKIKGGANGQPGNPFDREDEGIFISQINLGGAAARDGRLKPGMRIIEVNDASLLGVSHHQAVQELRNQGLRIRVLVCDGYDPQQVPIANNENNINTNSNYAVINNNHQSPFMNDSPSFMANDMSSPENTPVISPQHPSSGDDQDSVFVTTPTSPSLSNKQSSSEQKKTTTVIMKKHQTMSSPSITRSPINPFTEHPSSTSESSPALDPLLTSKMPGAKPPVPPKKPDLLLNAAISNKATNLTPNTKLEHPEWMSFSEKKRHFERATSPASSQQSSGQQSVPISPPQPNHHQQQTKETITKTERLVDTPEAEITTKETVRKVESYSQSRKEILLSNDELQQFKDSVLNSSKYLANQDIHDNDDDNDEENLDEFDKNKPFDEETKEIFYTETTTEDGVISEHQQKRVFRTAKAEKRYIEKMLNLGIDIQSQEYACLSPVQRRALEAEKRREWRQARLQSLEEDARRTLIQFQNNHPSKENIIEP</sequence>
<dbReference type="PROSITE" id="PS50106">
    <property type="entry name" value="PDZ"/>
    <property type="match status" value="4"/>
</dbReference>
<feature type="region of interest" description="Disordered" evidence="3">
    <location>
        <begin position="841"/>
        <end position="935"/>
    </location>
</feature>
<dbReference type="InterPro" id="IPR055414">
    <property type="entry name" value="LRR_R13L4/SHOC2-like"/>
</dbReference>
<evidence type="ECO:0000256" key="2">
    <source>
        <dbReference type="ARBA" id="ARBA00022737"/>
    </source>
</evidence>
<dbReference type="GO" id="GO:0098887">
    <property type="term" value="P:neurotransmitter receptor transport, endosome to postsynaptic membrane"/>
    <property type="evidence" value="ECO:0007669"/>
    <property type="project" value="TreeGrafter"/>
</dbReference>
<dbReference type="GO" id="GO:0014069">
    <property type="term" value="C:postsynaptic density"/>
    <property type="evidence" value="ECO:0007669"/>
    <property type="project" value="TreeGrafter"/>
</dbReference>
<keyword evidence="2" id="KW-0677">Repeat</keyword>
<feature type="region of interest" description="Disordered" evidence="3">
    <location>
        <begin position="1164"/>
        <end position="1211"/>
    </location>
</feature>
<feature type="domain" description="PDZ" evidence="4">
    <location>
        <begin position="1374"/>
        <end position="1462"/>
    </location>
</feature>
<dbReference type="PANTHER" id="PTHR23119">
    <property type="entry name" value="DISCS LARGE"/>
    <property type="match status" value="1"/>
</dbReference>
<dbReference type="GO" id="GO:0045211">
    <property type="term" value="C:postsynaptic membrane"/>
    <property type="evidence" value="ECO:0007669"/>
    <property type="project" value="TreeGrafter"/>
</dbReference>
<dbReference type="GO" id="GO:0019901">
    <property type="term" value="F:protein kinase binding"/>
    <property type="evidence" value="ECO:0007669"/>
    <property type="project" value="TreeGrafter"/>
</dbReference>
<keyword evidence="7" id="KW-1185">Reference proteome</keyword>
<dbReference type="Gene3D" id="2.30.42.10">
    <property type="match status" value="4"/>
</dbReference>
<dbReference type="SMART" id="SM00364">
    <property type="entry name" value="LRR_BAC"/>
    <property type="match status" value="8"/>
</dbReference>
<protein>
    <submittedName>
        <fullName evidence="5">Lap4-like protein</fullName>
    </submittedName>
    <submittedName>
        <fullName evidence="6">Leucine-rich repeat-containing protein</fullName>
    </submittedName>
</protein>
<feature type="compositionally biased region" description="Low complexity" evidence="3">
    <location>
        <begin position="897"/>
        <end position="911"/>
    </location>
</feature>
<evidence type="ECO:0000313" key="6">
    <source>
        <dbReference type="EMBL" id="KAH9527918.1"/>
    </source>
</evidence>
<dbReference type="Gene3D" id="3.80.10.10">
    <property type="entry name" value="Ribonuclease Inhibitor"/>
    <property type="match status" value="2"/>
</dbReference>
<dbReference type="OrthoDB" id="2187496at2759"/>
<feature type="compositionally biased region" description="Low complexity" evidence="3">
    <location>
        <begin position="866"/>
        <end position="877"/>
    </location>
</feature>
<dbReference type="Pfam" id="PF13855">
    <property type="entry name" value="LRR_8"/>
    <property type="match status" value="2"/>
</dbReference>
<dbReference type="SUPFAM" id="SSF52058">
    <property type="entry name" value="L domain-like"/>
    <property type="match status" value="2"/>
</dbReference>
<dbReference type="EMBL" id="ASGP02000001">
    <property type="protein sequence ID" value="KAH9527918.1"/>
    <property type="molecule type" value="Genomic_DNA"/>
</dbReference>
<feature type="compositionally biased region" description="Polar residues" evidence="3">
    <location>
        <begin position="1491"/>
        <end position="1557"/>
    </location>
</feature>
<accession>A0A922LA40</accession>
<feature type="region of interest" description="Disordered" evidence="3">
    <location>
        <begin position="1644"/>
        <end position="1697"/>
    </location>
</feature>
<dbReference type="GO" id="GO:0045197">
    <property type="term" value="P:establishment or maintenance of epithelial cell apical/basal polarity"/>
    <property type="evidence" value="ECO:0007669"/>
    <property type="project" value="TreeGrafter"/>
</dbReference>
<feature type="compositionally biased region" description="Polar residues" evidence="3">
    <location>
        <begin position="1564"/>
        <end position="1576"/>
    </location>
</feature>
<evidence type="ECO:0000256" key="1">
    <source>
        <dbReference type="ARBA" id="ARBA00022614"/>
    </source>
</evidence>
<dbReference type="Pfam" id="PF00595">
    <property type="entry name" value="PDZ"/>
    <property type="match status" value="4"/>
</dbReference>
<reference evidence="6" key="1">
    <citation type="submission" date="2013-05" db="EMBL/GenBank/DDBJ databases">
        <authorList>
            <person name="Yim A.K.Y."/>
            <person name="Chan T.F."/>
            <person name="Ji K.M."/>
            <person name="Liu X.Y."/>
            <person name="Zhou J.W."/>
            <person name="Li R.Q."/>
            <person name="Yang K.Y."/>
            <person name="Li J."/>
            <person name="Li M."/>
            <person name="Law P.T.W."/>
            <person name="Wu Y.L."/>
            <person name="Cai Z.L."/>
            <person name="Qin H."/>
            <person name="Bao Y."/>
            <person name="Leung R.K.K."/>
            <person name="Ng P.K.S."/>
            <person name="Zou J."/>
            <person name="Zhong X.J."/>
            <person name="Ran P.X."/>
            <person name="Zhong N.S."/>
            <person name="Liu Z.G."/>
            <person name="Tsui S.K.W."/>
        </authorList>
    </citation>
    <scope>NUCLEOTIDE SEQUENCE</scope>
    <source>
        <strain evidence="6">Derf</strain>
        <tissue evidence="6">Whole organism</tissue>
    </source>
</reference>
<dbReference type="Proteomes" id="UP000790347">
    <property type="component" value="Unassembled WGS sequence"/>
</dbReference>
<feature type="domain" description="PDZ" evidence="4">
    <location>
        <begin position="745"/>
        <end position="834"/>
    </location>
</feature>
<dbReference type="GO" id="GO:0043113">
    <property type="term" value="P:receptor clustering"/>
    <property type="evidence" value="ECO:0007669"/>
    <property type="project" value="TreeGrafter"/>
</dbReference>
<dbReference type="PROSITE" id="PS51450">
    <property type="entry name" value="LRR"/>
    <property type="match status" value="5"/>
</dbReference>
<dbReference type="GO" id="GO:0005912">
    <property type="term" value="C:adherens junction"/>
    <property type="evidence" value="ECO:0007669"/>
    <property type="project" value="TreeGrafter"/>
</dbReference>
<gene>
    <name evidence="6" type="primary">LRRC1</name>
    <name evidence="6" type="ORF">DERF_001905</name>
    <name evidence="5" type="ORF">HUG17_6879</name>
</gene>
<dbReference type="SMART" id="SM00228">
    <property type="entry name" value="PDZ"/>
    <property type="match status" value="4"/>
</dbReference>
<dbReference type="GO" id="GO:0098609">
    <property type="term" value="P:cell-cell adhesion"/>
    <property type="evidence" value="ECO:0007669"/>
    <property type="project" value="TreeGrafter"/>
</dbReference>
<dbReference type="InterPro" id="IPR001478">
    <property type="entry name" value="PDZ"/>
</dbReference>
<dbReference type="CDD" id="cd06701">
    <property type="entry name" value="PDZ4_Scribble-like"/>
    <property type="match status" value="1"/>
</dbReference>
<dbReference type="SUPFAM" id="SSF50156">
    <property type="entry name" value="PDZ domain-like"/>
    <property type="match status" value="4"/>
</dbReference>
<name>A0A922LA40_DERFA</name>
<dbReference type="FunFam" id="3.80.10.10:FF:000118">
    <property type="entry name" value="Leucine rich repeat containing 7"/>
    <property type="match status" value="1"/>
</dbReference>
<feature type="region of interest" description="Disordered" evidence="3">
    <location>
        <begin position="654"/>
        <end position="673"/>
    </location>
</feature>
<dbReference type="InterPro" id="IPR036034">
    <property type="entry name" value="PDZ_sf"/>
</dbReference>